<dbReference type="InterPro" id="IPR009915">
    <property type="entry name" value="NnrU_dom"/>
</dbReference>
<dbReference type="OMA" id="FFNHRYD"/>
<organism evidence="7 8">
    <name type="scientific">Ectocarpus siliculosus</name>
    <name type="common">Brown alga</name>
    <name type="synonym">Conferva siliculosa</name>
    <dbReference type="NCBI Taxonomy" id="2880"/>
    <lineage>
        <taxon>Eukaryota</taxon>
        <taxon>Sar</taxon>
        <taxon>Stramenopiles</taxon>
        <taxon>Ochrophyta</taxon>
        <taxon>PX clade</taxon>
        <taxon>Phaeophyceae</taxon>
        <taxon>Ectocarpales</taxon>
        <taxon>Ectocarpaceae</taxon>
        <taxon>Ectocarpus</taxon>
    </lineage>
</organism>
<feature type="transmembrane region" description="Helical" evidence="5">
    <location>
        <begin position="92"/>
        <end position="111"/>
    </location>
</feature>
<evidence type="ECO:0000313" key="7">
    <source>
        <dbReference type="EMBL" id="CBJ30060.1"/>
    </source>
</evidence>
<keyword evidence="8" id="KW-1185">Reference proteome</keyword>
<sequence>MSTRERHRGSSVNPLAMSASELEDLQRQSGLVGEDAAVFSFEEQSLKSWGAFLAVLGTVLTALYYLWLKPETGYGDDFVRFLEGLSGGDSTITVTLILGVFAVAHSGLASLRPKGEELIGARAWRVLFGVVSLPLAVTAVAYFINHRYDGVQLWNIKMVPGVHDACWITSFISFVFLYPSTFNLLEVAAVDKPQLHLWETGVTRITRHPQTFGQALWCAAHLAWVGTSFTAVTSAGLMAHHLFSLWNGDRRLKEKYGDDFEAVRERTSAVPFQAIFEGRQQLPSDYWKEFARGPYFIIAGEGAHGVLLRFHVSFGCLYCGVFFCVRTWIGNTSSAGNRACELMLISPCP</sequence>
<dbReference type="PANTHER" id="PTHR35988">
    <property type="entry name" value="15-CIS-ZETA-CAROTENE ISOMERASE, CHLOROPLASTIC"/>
    <property type="match status" value="1"/>
</dbReference>
<gene>
    <name evidence="7" type="ORF">Esi_0172_0056</name>
</gene>
<evidence type="ECO:0000256" key="3">
    <source>
        <dbReference type="ARBA" id="ARBA00022989"/>
    </source>
</evidence>
<evidence type="ECO:0000256" key="1">
    <source>
        <dbReference type="ARBA" id="ARBA00004141"/>
    </source>
</evidence>
<dbReference type="OrthoDB" id="41527at2759"/>
<dbReference type="eggNOG" id="ENOG502QSJ3">
    <property type="taxonomic scope" value="Eukaryota"/>
</dbReference>
<reference evidence="7 8" key="1">
    <citation type="journal article" date="2010" name="Nature">
        <title>The Ectocarpus genome and the independent evolution of multicellularity in brown algae.</title>
        <authorList>
            <person name="Cock J.M."/>
            <person name="Sterck L."/>
            <person name="Rouze P."/>
            <person name="Scornet D."/>
            <person name="Allen A.E."/>
            <person name="Amoutzias G."/>
            <person name="Anthouard V."/>
            <person name="Artiguenave F."/>
            <person name="Aury J.M."/>
            <person name="Badger J.H."/>
            <person name="Beszteri B."/>
            <person name="Billiau K."/>
            <person name="Bonnet E."/>
            <person name="Bothwell J.H."/>
            <person name="Bowler C."/>
            <person name="Boyen C."/>
            <person name="Brownlee C."/>
            <person name="Carrano C.J."/>
            <person name="Charrier B."/>
            <person name="Cho G.Y."/>
            <person name="Coelho S.M."/>
            <person name="Collen J."/>
            <person name="Corre E."/>
            <person name="Da Silva C."/>
            <person name="Delage L."/>
            <person name="Delaroque N."/>
            <person name="Dittami S.M."/>
            <person name="Doulbeau S."/>
            <person name="Elias M."/>
            <person name="Farnham G."/>
            <person name="Gachon C.M."/>
            <person name="Gschloessl B."/>
            <person name="Heesch S."/>
            <person name="Jabbari K."/>
            <person name="Jubin C."/>
            <person name="Kawai H."/>
            <person name="Kimura K."/>
            <person name="Kloareg B."/>
            <person name="Kupper F.C."/>
            <person name="Lang D."/>
            <person name="Le Bail A."/>
            <person name="Leblanc C."/>
            <person name="Lerouge P."/>
            <person name="Lohr M."/>
            <person name="Lopez P.J."/>
            <person name="Martens C."/>
            <person name="Maumus F."/>
            <person name="Michel G."/>
            <person name="Miranda-Saavedra D."/>
            <person name="Morales J."/>
            <person name="Moreau H."/>
            <person name="Motomura T."/>
            <person name="Nagasato C."/>
            <person name="Napoli C.A."/>
            <person name="Nelson D.R."/>
            <person name="Nyvall-Collen P."/>
            <person name="Peters A.F."/>
            <person name="Pommier C."/>
            <person name="Potin P."/>
            <person name="Poulain J."/>
            <person name="Quesneville H."/>
            <person name="Read B."/>
            <person name="Rensing S.A."/>
            <person name="Ritter A."/>
            <person name="Rousvoal S."/>
            <person name="Samanta M."/>
            <person name="Samson G."/>
            <person name="Schroeder D.C."/>
            <person name="Segurens B."/>
            <person name="Strittmatter M."/>
            <person name="Tonon T."/>
            <person name="Tregear J.W."/>
            <person name="Valentin K."/>
            <person name="von Dassow P."/>
            <person name="Yamagishi T."/>
            <person name="Van de Peer Y."/>
            <person name="Wincker P."/>
        </authorList>
    </citation>
    <scope>NUCLEOTIDE SEQUENCE [LARGE SCALE GENOMIC DNA]</scope>
    <source>
        <strain evidence="8">Ec32 / CCAP1310/4</strain>
    </source>
</reference>
<dbReference type="Pfam" id="PF07298">
    <property type="entry name" value="NnrU"/>
    <property type="match status" value="1"/>
</dbReference>
<protein>
    <recommendedName>
        <fullName evidence="6">NnrU domain-containing protein</fullName>
    </recommendedName>
</protein>
<dbReference type="EMBL" id="FN648230">
    <property type="protein sequence ID" value="CBJ30060.1"/>
    <property type="molecule type" value="Genomic_DNA"/>
</dbReference>
<dbReference type="Proteomes" id="UP000002630">
    <property type="component" value="Linkage Group LG05"/>
</dbReference>
<evidence type="ECO:0000313" key="8">
    <source>
        <dbReference type="Proteomes" id="UP000002630"/>
    </source>
</evidence>
<proteinExistence type="predicted"/>
<dbReference type="GO" id="GO:0009507">
    <property type="term" value="C:chloroplast"/>
    <property type="evidence" value="ECO:0007669"/>
    <property type="project" value="TreeGrafter"/>
</dbReference>
<feature type="transmembrane region" description="Helical" evidence="5">
    <location>
        <begin position="49"/>
        <end position="67"/>
    </location>
</feature>
<dbReference type="InParanoid" id="D7FMZ6"/>
<dbReference type="Gene3D" id="1.20.120.1630">
    <property type="match status" value="1"/>
</dbReference>
<comment type="subcellular location">
    <subcellularLocation>
        <location evidence="1">Membrane</location>
        <topology evidence="1">Multi-pass membrane protein</topology>
    </subcellularLocation>
</comment>
<evidence type="ECO:0000256" key="5">
    <source>
        <dbReference type="SAM" id="Phobius"/>
    </source>
</evidence>
<evidence type="ECO:0000256" key="2">
    <source>
        <dbReference type="ARBA" id="ARBA00022692"/>
    </source>
</evidence>
<keyword evidence="4 5" id="KW-0472">Membrane</keyword>
<dbReference type="GO" id="GO:0090471">
    <property type="term" value="F:9,15,9'-tri-cis-zeta-carotene isomerase activity"/>
    <property type="evidence" value="ECO:0007669"/>
    <property type="project" value="TreeGrafter"/>
</dbReference>
<dbReference type="PANTHER" id="PTHR35988:SF2">
    <property type="entry name" value="15-CIS-ZETA-CAROTENE ISOMERASE, CHLOROPLASTIC"/>
    <property type="match status" value="1"/>
</dbReference>
<dbReference type="GO" id="GO:0016020">
    <property type="term" value="C:membrane"/>
    <property type="evidence" value="ECO:0007669"/>
    <property type="project" value="UniProtKB-SubCell"/>
</dbReference>
<feature type="transmembrane region" description="Helical" evidence="5">
    <location>
        <begin position="165"/>
        <end position="185"/>
    </location>
</feature>
<keyword evidence="3 5" id="KW-1133">Transmembrane helix</keyword>
<dbReference type="AlphaFoldDB" id="D7FMZ6"/>
<keyword evidence="2 5" id="KW-0812">Transmembrane</keyword>
<accession>D7FMZ6</accession>
<name>D7FMZ6_ECTSI</name>
<evidence type="ECO:0000256" key="4">
    <source>
        <dbReference type="ARBA" id="ARBA00023136"/>
    </source>
</evidence>
<feature type="transmembrane region" description="Helical" evidence="5">
    <location>
        <begin position="123"/>
        <end position="145"/>
    </location>
</feature>
<feature type="domain" description="NnrU" evidence="6">
    <location>
        <begin position="96"/>
        <end position="275"/>
    </location>
</feature>
<evidence type="ECO:0000259" key="6">
    <source>
        <dbReference type="Pfam" id="PF07298"/>
    </source>
</evidence>
<dbReference type="EMBL" id="FN649730">
    <property type="protein sequence ID" value="CBJ30060.1"/>
    <property type="molecule type" value="Genomic_DNA"/>
</dbReference>
<dbReference type="STRING" id="2880.D7FMZ6"/>